<dbReference type="EMBL" id="MK347226">
    <property type="protein sequence ID" value="QIQ13705.1"/>
    <property type="molecule type" value="Genomic_DNA"/>
</dbReference>
<dbReference type="EMBL" id="MK347227">
    <property type="protein sequence ID" value="QIQ13920.1"/>
    <property type="molecule type" value="Genomic_DNA"/>
</dbReference>
<proteinExistence type="predicted"/>
<geneLocation type="plasmid" evidence="4">
    <name>pK202_rmpA2</name>
</geneLocation>
<reference evidence="7" key="1">
    <citation type="submission" date="2018-12" db="EMBL/GenBank/DDBJ databases">
        <authorList>
            <person name="Liu L."/>
        </authorList>
    </citation>
    <scope>NUCLEOTIDE SEQUENCE</scope>
    <source>
        <strain evidence="2">K185</strain>
        <strain evidence="3">K187</strain>
        <strain evidence="4">K202</strain>
        <strain evidence="5">K214</strain>
        <strain evidence="6">K234</strain>
        <strain evidence="7">K235</strain>
        <plasmid evidence="2">pK185_rmpA2</plasmid>
        <plasmid evidence="3">pK187_rmpA2</plasmid>
        <plasmid evidence="4">pK202_rmpA2</plasmid>
        <plasmid evidence="5">pK214_rmpA2</plasmid>
        <plasmid evidence="6">pK234_rmpA2</plasmid>
        <plasmid evidence="7">pK235_rmpA2</plasmid>
    </source>
</reference>
<evidence type="ECO:0000313" key="6">
    <source>
        <dbReference type="EMBL" id="QIQ15981.1"/>
    </source>
</evidence>
<evidence type="ECO:0000313" key="7">
    <source>
        <dbReference type="EMBL" id="QIQ16212.1"/>
    </source>
</evidence>
<dbReference type="AlphaFoldDB" id="A0A6G9HZZ6"/>
<dbReference type="EMBL" id="MK347236">
    <property type="protein sequence ID" value="QIQ15981.1"/>
    <property type="molecule type" value="Genomic_DNA"/>
</dbReference>
<name>A0A6G9HZZ6_KLEPN</name>
<geneLocation type="plasmid" evidence="2">
    <name>pK185_rmpA2</name>
</geneLocation>
<dbReference type="EMBL" id="MK347230">
    <property type="protein sequence ID" value="QIQ14598.1"/>
    <property type="molecule type" value="Genomic_DNA"/>
</dbReference>
<geneLocation type="plasmid" evidence="6">
    <name>pK234_rmpA2</name>
</geneLocation>
<evidence type="ECO:0000313" key="2">
    <source>
        <dbReference type="EMBL" id="QIQ13705.1"/>
    </source>
</evidence>
<dbReference type="InterPro" id="IPR025188">
    <property type="entry name" value="DUF4113"/>
</dbReference>
<dbReference type="EMBL" id="MK347237">
    <property type="protein sequence ID" value="QIQ16212.1"/>
    <property type="molecule type" value="Genomic_DNA"/>
</dbReference>
<dbReference type="EMBL" id="MK347233">
    <property type="protein sequence ID" value="QIQ15289.1"/>
    <property type="molecule type" value="Genomic_DNA"/>
</dbReference>
<geneLocation type="plasmid" evidence="7">
    <name>pK235_rmpA2</name>
</geneLocation>
<organism evidence="7">
    <name type="scientific">Klebsiella pneumoniae</name>
    <dbReference type="NCBI Taxonomy" id="573"/>
    <lineage>
        <taxon>Bacteria</taxon>
        <taxon>Pseudomonadati</taxon>
        <taxon>Pseudomonadota</taxon>
        <taxon>Gammaproteobacteria</taxon>
        <taxon>Enterobacterales</taxon>
        <taxon>Enterobacteriaceae</taxon>
        <taxon>Klebsiella/Raoultella group</taxon>
        <taxon>Klebsiella</taxon>
        <taxon>Klebsiella pneumoniae complex</taxon>
    </lineage>
</organism>
<evidence type="ECO:0000313" key="3">
    <source>
        <dbReference type="EMBL" id="QIQ13920.1"/>
    </source>
</evidence>
<evidence type="ECO:0000313" key="5">
    <source>
        <dbReference type="EMBL" id="QIQ15289.1"/>
    </source>
</evidence>
<geneLocation type="plasmid" evidence="5">
    <name>pK214_rmpA2</name>
</geneLocation>
<keyword evidence="7" id="KW-0614">Plasmid</keyword>
<accession>A0A6G9HZZ6</accession>
<geneLocation type="plasmid" evidence="3">
    <name>pK187_rmpA2</name>
</geneLocation>
<evidence type="ECO:0000259" key="1">
    <source>
        <dbReference type="Pfam" id="PF13438"/>
    </source>
</evidence>
<dbReference type="Pfam" id="PF13438">
    <property type="entry name" value="DUF4113"/>
    <property type="match status" value="1"/>
</dbReference>
<evidence type="ECO:0000313" key="4">
    <source>
        <dbReference type="EMBL" id="QIQ14598.1"/>
    </source>
</evidence>
<feature type="domain" description="DUF4113" evidence="1">
    <location>
        <begin position="1"/>
        <end position="47"/>
    </location>
</feature>
<protein>
    <submittedName>
        <fullName evidence="7">Error-prone, lesion bypass DNA polymerase V (UmuC)</fullName>
    </submittedName>
</protein>
<sequence length="49" mass="5584">MMVLDGINNSGLGKVWFAGRGIAPEWPMKREMPSSAYTTRWKELPVARF</sequence>